<feature type="compositionally biased region" description="Polar residues" evidence="10">
    <location>
        <begin position="130"/>
        <end position="146"/>
    </location>
</feature>
<evidence type="ECO:0000256" key="3">
    <source>
        <dbReference type="ARBA" id="ARBA00022771"/>
    </source>
</evidence>
<organism evidence="12 13">
    <name type="scientific">Albula goreensis</name>
    <dbReference type="NCBI Taxonomy" id="1534307"/>
    <lineage>
        <taxon>Eukaryota</taxon>
        <taxon>Metazoa</taxon>
        <taxon>Chordata</taxon>
        <taxon>Craniata</taxon>
        <taxon>Vertebrata</taxon>
        <taxon>Euteleostomi</taxon>
        <taxon>Actinopterygii</taxon>
        <taxon>Neopterygii</taxon>
        <taxon>Teleostei</taxon>
        <taxon>Albuliformes</taxon>
        <taxon>Albulidae</taxon>
        <taxon>Albula</taxon>
    </lineage>
</organism>
<feature type="region of interest" description="Disordered" evidence="10">
    <location>
        <begin position="180"/>
        <end position="235"/>
    </location>
</feature>
<evidence type="ECO:0000256" key="9">
    <source>
        <dbReference type="PROSITE-ProRule" id="PRU00322"/>
    </source>
</evidence>
<dbReference type="Pfam" id="PF00641">
    <property type="entry name" value="Zn_ribbon_RanBP"/>
    <property type="match status" value="1"/>
</dbReference>
<evidence type="ECO:0000256" key="7">
    <source>
        <dbReference type="ARBA" id="ARBA00023242"/>
    </source>
</evidence>
<keyword evidence="5" id="KW-0805">Transcription regulation</keyword>
<dbReference type="Gene3D" id="4.10.1060.10">
    <property type="entry name" value="Zinc finger, RanBP2-type"/>
    <property type="match status" value="1"/>
</dbReference>
<evidence type="ECO:0000313" key="13">
    <source>
        <dbReference type="Proteomes" id="UP000829720"/>
    </source>
</evidence>
<dbReference type="GO" id="GO:0045893">
    <property type="term" value="P:positive regulation of DNA-templated transcription"/>
    <property type="evidence" value="ECO:0007669"/>
    <property type="project" value="InterPro"/>
</dbReference>
<dbReference type="InterPro" id="IPR039958">
    <property type="entry name" value="RYBP/YAF2"/>
</dbReference>
<evidence type="ECO:0000313" key="12">
    <source>
        <dbReference type="EMBL" id="KAI1890970.1"/>
    </source>
</evidence>
<gene>
    <name evidence="12" type="ORF">AGOR_G00159060</name>
</gene>
<keyword evidence="3 9" id="KW-0863">Zinc-finger</keyword>
<feature type="region of interest" description="Disordered" evidence="10">
    <location>
        <begin position="1"/>
        <end position="24"/>
    </location>
</feature>
<dbReference type="OrthoDB" id="10063208at2759"/>
<dbReference type="FunFam" id="4.10.1060.10:FF:000009">
    <property type="entry name" value="YY1 associated factor 2"/>
    <property type="match status" value="1"/>
</dbReference>
<dbReference type="SUPFAM" id="SSF90209">
    <property type="entry name" value="Ran binding protein zinc finger-like"/>
    <property type="match status" value="1"/>
</dbReference>
<feature type="compositionally biased region" description="Basic residues" evidence="10">
    <location>
        <begin position="114"/>
        <end position="124"/>
    </location>
</feature>
<dbReference type="EMBL" id="JAERUA010000014">
    <property type="protein sequence ID" value="KAI1890970.1"/>
    <property type="molecule type" value="Genomic_DNA"/>
</dbReference>
<feature type="region of interest" description="Disordered" evidence="10">
    <location>
        <begin position="42"/>
        <end position="160"/>
    </location>
</feature>
<comment type="subcellular location">
    <subcellularLocation>
        <location evidence="1">Nucleus</location>
    </subcellularLocation>
</comment>
<feature type="compositionally biased region" description="Basic residues" evidence="10">
    <location>
        <begin position="147"/>
        <end position="156"/>
    </location>
</feature>
<dbReference type="Proteomes" id="UP000829720">
    <property type="component" value="Unassembled WGS sequence"/>
</dbReference>
<evidence type="ECO:0000256" key="10">
    <source>
        <dbReference type="SAM" id="MobiDB-lite"/>
    </source>
</evidence>
<dbReference type="PROSITE" id="PS50199">
    <property type="entry name" value="ZF_RANBP2_2"/>
    <property type="match status" value="1"/>
</dbReference>
<reference evidence="12" key="1">
    <citation type="submission" date="2021-01" db="EMBL/GenBank/DDBJ databases">
        <authorList>
            <person name="Zahm M."/>
            <person name="Roques C."/>
            <person name="Cabau C."/>
            <person name="Klopp C."/>
            <person name="Donnadieu C."/>
            <person name="Jouanno E."/>
            <person name="Lampietro C."/>
            <person name="Louis A."/>
            <person name="Herpin A."/>
            <person name="Echchiki A."/>
            <person name="Berthelot C."/>
            <person name="Parey E."/>
            <person name="Roest-Crollius H."/>
            <person name="Braasch I."/>
            <person name="Postlethwait J."/>
            <person name="Bobe J."/>
            <person name="Montfort J."/>
            <person name="Bouchez O."/>
            <person name="Begum T."/>
            <person name="Mejri S."/>
            <person name="Adams A."/>
            <person name="Chen W.-J."/>
            <person name="Guiguen Y."/>
        </authorList>
    </citation>
    <scope>NUCLEOTIDE SEQUENCE</scope>
    <source>
        <tissue evidence="12">Blood</tissue>
    </source>
</reference>
<dbReference type="GO" id="GO:0008270">
    <property type="term" value="F:zinc ion binding"/>
    <property type="evidence" value="ECO:0007669"/>
    <property type="project" value="UniProtKB-KW"/>
</dbReference>
<protein>
    <recommendedName>
        <fullName evidence="11">RanBP2-type domain-containing protein</fullName>
    </recommendedName>
</protein>
<dbReference type="PANTHER" id="PTHR12920">
    <property type="entry name" value="RYBP AND YAF2-RELATED"/>
    <property type="match status" value="1"/>
</dbReference>
<dbReference type="PROSITE" id="PS01358">
    <property type="entry name" value="ZF_RANBP2_1"/>
    <property type="match status" value="1"/>
</dbReference>
<evidence type="ECO:0000259" key="11">
    <source>
        <dbReference type="PROSITE" id="PS50199"/>
    </source>
</evidence>
<feature type="domain" description="RanBP2-type" evidence="11">
    <location>
        <begin position="19"/>
        <end position="48"/>
    </location>
</feature>
<evidence type="ECO:0000256" key="8">
    <source>
        <dbReference type="ARBA" id="ARBA00058221"/>
    </source>
</evidence>
<evidence type="ECO:0000256" key="6">
    <source>
        <dbReference type="ARBA" id="ARBA00023163"/>
    </source>
</evidence>
<comment type="caution">
    <text evidence="12">The sequence shown here is derived from an EMBL/GenBank/DDBJ whole genome shotgun (WGS) entry which is preliminary data.</text>
</comment>
<comment type="function">
    <text evidence="8">May be implicated in the regulation of the transcription as a repressor of the transcriptional activity of E4TF1.</text>
</comment>
<dbReference type="GO" id="GO:0005634">
    <property type="term" value="C:nucleus"/>
    <property type="evidence" value="ECO:0007669"/>
    <property type="project" value="UniProtKB-SubCell"/>
</dbReference>
<evidence type="ECO:0000256" key="5">
    <source>
        <dbReference type="ARBA" id="ARBA00023015"/>
    </source>
</evidence>
<sequence>MGDKKSPSRPKRQAKPTADDGFWDCSVCTFRNSAEAFKCNICDVRKGTSTRKPRINSQLVAQQEKKEKPERPEKERADAERPERVRPDGEGEQPEKERPEKEKADREKDISHTVTKKPSSKKTKPKSDIHQSPPNSIQSANSTTKTNHSHISRPKLKNIDRSTAQQLAITVGNVTVIITDFKEKTRTSSTSSSTVTSSTGSEQQHQSSGSESMDKGSSRASTPKGDLSLGHDESF</sequence>
<dbReference type="GO" id="GO:0003712">
    <property type="term" value="F:transcription coregulator activity"/>
    <property type="evidence" value="ECO:0007669"/>
    <property type="project" value="TreeGrafter"/>
</dbReference>
<evidence type="ECO:0000256" key="1">
    <source>
        <dbReference type="ARBA" id="ARBA00004123"/>
    </source>
</evidence>
<evidence type="ECO:0000256" key="4">
    <source>
        <dbReference type="ARBA" id="ARBA00022833"/>
    </source>
</evidence>
<accession>A0A8T3D4N6</accession>
<evidence type="ECO:0000256" key="2">
    <source>
        <dbReference type="ARBA" id="ARBA00022723"/>
    </source>
</evidence>
<dbReference type="SMART" id="SM00547">
    <property type="entry name" value="ZnF_RBZ"/>
    <property type="match status" value="1"/>
</dbReference>
<dbReference type="GO" id="GO:0003677">
    <property type="term" value="F:DNA binding"/>
    <property type="evidence" value="ECO:0007669"/>
    <property type="project" value="TreeGrafter"/>
</dbReference>
<keyword evidence="2" id="KW-0479">Metal-binding</keyword>
<keyword evidence="13" id="KW-1185">Reference proteome</keyword>
<dbReference type="InterPro" id="IPR036443">
    <property type="entry name" value="Znf_RanBP2_sf"/>
</dbReference>
<dbReference type="InterPro" id="IPR033774">
    <property type="entry name" value="YAF2_RYBP"/>
</dbReference>
<dbReference type="PANTHER" id="PTHR12920:SF3">
    <property type="entry name" value="RING1 AND YY1-BINDING PROTEIN"/>
    <property type="match status" value="1"/>
</dbReference>
<keyword evidence="7" id="KW-0539">Nucleus</keyword>
<proteinExistence type="predicted"/>
<feature type="compositionally biased region" description="Low complexity" evidence="10">
    <location>
        <begin position="187"/>
        <end position="211"/>
    </location>
</feature>
<dbReference type="InterPro" id="IPR001876">
    <property type="entry name" value="Znf_RanBP2"/>
</dbReference>
<dbReference type="Pfam" id="PF17219">
    <property type="entry name" value="YAF2_RYBP"/>
    <property type="match status" value="1"/>
</dbReference>
<feature type="compositionally biased region" description="Basic and acidic residues" evidence="10">
    <location>
        <begin position="63"/>
        <end position="111"/>
    </location>
</feature>
<dbReference type="AlphaFoldDB" id="A0A8T3D4N6"/>
<name>A0A8T3D4N6_9TELE</name>
<keyword evidence="6" id="KW-0804">Transcription</keyword>
<keyword evidence="4" id="KW-0862">Zinc</keyword>